<keyword evidence="2" id="KW-1185">Reference proteome</keyword>
<dbReference type="EMBL" id="JBIAPI010000006">
    <property type="protein sequence ID" value="MFF3225765.1"/>
    <property type="molecule type" value="Genomic_DNA"/>
</dbReference>
<evidence type="ECO:0000313" key="2">
    <source>
        <dbReference type="Proteomes" id="UP001601948"/>
    </source>
</evidence>
<dbReference type="RefSeq" id="WP_387720485.1">
    <property type="nucleotide sequence ID" value="NZ_JBIAPI010000006.1"/>
</dbReference>
<comment type="caution">
    <text evidence="1">The sequence shown here is derived from an EMBL/GenBank/DDBJ whole genome shotgun (WGS) entry which is preliminary data.</text>
</comment>
<accession>A0ABW6QWX0</accession>
<evidence type="ECO:0000313" key="1">
    <source>
        <dbReference type="EMBL" id="MFF3225765.1"/>
    </source>
</evidence>
<organism evidence="1 2">
    <name type="scientific">Nocardia suismassiliense</name>
    <dbReference type="NCBI Taxonomy" id="2077092"/>
    <lineage>
        <taxon>Bacteria</taxon>
        <taxon>Bacillati</taxon>
        <taxon>Actinomycetota</taxon>
        <taxon>Actinomycetes</taxon>
        <taxon>Mycobacteriales</taxon>
        <taxon>Nocardiaceae</taxon>
        <taxon>Nocardia</taxon>
    </lineage>
</organism>
<proteinExistence type="predicted"/>
<name>A0ABW6QWX0_9NOCA</name>
<reference evidence="1 2" key="1">
    <citation type="submission" date="2024-10" db="EMBL/GenBank/DDBJ databases">
        <title>The Natural Products Discovery Center: Release of the First 8490 Sequenced Strains for Exploring Actinobacteria Biosynthetic Diversity.</title>
        <authorList>
            <person name="Kalkreuter E."/>
            <person name="Kautsar S.A."/>
            <person name="Yang D."/>
            <person name="Bader C.D."/>
            <person name="Teijaro C.N."/>
            <person name="Fluegel L."/>
            <person name="Davis C.M."/>
            <person name="Simpson J.R."/>
            <person name="Lauterbach L."/>
            <person name="Steele A.D."/>
            <person name="Gui C."/>
            <person name="Meng S."/>
            <person name="Li G."/>
            <person name="Viehrig K."/>
            <person name="Ye F."/>
            <person name="Su P."/>
            <person name="Kiefer A.F."/>
            <person name="Nichols A."/>
            <person name="Cepeda A.J."/>
            <person name="Yan W."/>
            <person name="Fan B."/>
            <person name="Jiang Y."/>
            <person name="Adhikari A."/>
            <person name="Zheng C.-J."/>
            <person name="Schuster L."/>
            <person name="Cowan T.M."/>
            <person name="Smanski M.J."/>
            <person name="Chevrette M.G."/>
            <person name="De Carvalho L.P.S."/>
            <person name="Shen B."/>
        </authorList>
    </citation>
    <scope>NUCLEOTIDE SEQUENCE [LARGE SCALE GENOMIC DNA]</scope>
    <source>
        <strain evidence="1 2">NPDC003040</strain>
    </source>
</reference>
<sequence>MEPVAMVVAAVAAGAATGLTGTAERAVADAYQAVKRLIVGRYRPVDVAAVEREPQSAACRAVLIGELAQAGAGDDEELLAAAGQVLVAVQHYAPQVAETVGVRLREIHAGELEITDVTVASGAGLIAEKVSVDGSFTIRGVRADGQSPHPPLAQQE</sequence>
<protein>
    <submittedName>
        <fullName evidence="1">Uncharacterized protein</fullName>
    </submittedName>
</protein>
<gene>
    <name evidence="1" type="ORF">ACFYV7_23415</name>
</gene>
<dbReference type="Proteomes" id="UP001601948">
    <property type="component" value="Unassembled WGS sequence"/>
</dbReference>